<dbReference type="RefSeq" id="WP_034613479.1">
    <property type="nucleotide sequence ID" value="NZ_JSUM01000003.1"/>
</dbReference>
<dbReference type="Pfam" id="PF04829">
    <property type="entry name" value="PT-VENN"/>
    <property type="match status" value="1"/>
</dbReference>
<name>A0A0A3APF4_9PAST</name>
<evidence type="ECO:0000256" key="3">
    <source>
        <dbReference type="ARBA" id="ARBA00022913"/>
    </source>
</evidence>
<keyword evidence="2" id="KW-0800">Toxin</keyword>
<proteinExistence type="predicted"/>
<keyword evidence="3" id="KW-1266">Target cell cytoplasm</keyword>
<accession>A0A0A3APF4</accession>
<evidence type="ECO:0000313" key="7">
    <source>
        <dbReference type="Proteomes" id="UP000030380"/>
    </source>
</evidence>
<dbReference type="GO" id="GO:0090729">
    <property type="term" value="F:toxin activity"/>
    <property type="evidence" value="ECO:0007669"/>
    <property type="project" value="UniProtKB-KW"/>
</dbReference>
<evidence type="ECO:0000259" key="5">
    <source>
        <dbReference type="Pfam" id="PF04829"/>
    </source>
</evidence>
<evidence type="ECO:0000256" key="2">
    <source>
        <dbReference type="ARBA" id="ARBA00022656"/>
    </source>
</evidence>
<evidence type="ECO:0000256" key="4">
    <source>
        <dbReference type="ARBA" id="ARBA00023026"/>
    </source>
</evidence>
<protein>
    <recommendedName>
        <fullName evidence="5">VENN motif-containing domain-containing protein</fullName>
    </recommendedName>
</protein>
<feature type="domain" description="VENN motif-containing" evidence="5">
    <location>
        <begin position="10"/>
        <end position="48"/>
    </location>
</feature>
<organism evidence="6 7">
    <name type="scientific">Chelonobacter oris</name>
    <dbReference type="NCBI Taxonomy" id="505317"/>
    <lineage>
        <taxon>Bacteria</taxon>
        <taxon>Pseudomonadati</taxon>
        <taxon>Pseudomonadota</taxon>
        <taxon>Gammaproteobacteria</taxon>
        <taxon>Pasteurellales</taxon>
        <taxon>Pasteurellaceae</taxon>
        <taxon>Chelonobacter</taxon>
    </lineage>
</organism>
<dbReference type="STRING" id="505317.OA57_03480"/>
<keyword evidence="4" id="KW-0843">Virulence</keyword>
<dbReference type="Proteomes" id="UP000030380">
    <property type="component" value="Unassembled WGS sequence"/>
</dbReference>
<dbReference type="EMBL" id="JSUM01000003">
    <property type="protein sequence ID" value="KGQ71293.1"/>
    <property type="molecule type" value="Genomic_DNA"/>
</dbReference>
<comment type="subcellular location">
    <subcellularLocation>
        <location evidence="1">Target cell</location>
        <location evidence="1">Target cell cytoplasm</location>
    </subcellularLocation>
</comment>
<dbReference type="InterPro" id="IPR006914">
    <property type="entry name" value="VENN_dom"/>
</dbReference>
<dbReference type="AlphaFoldDB" id="A0A0A3APF4"/>
<sequence>MLADKPIQLLSDKEREKVVGYSKLVAAGVTTYLGGNPNTAVNTADVAVRLYLKPIIICQISLNLT</sequence>
<gene>
    <name evidence="6" type="ORF">OA57_03480</name>
</gene>
<comment type="caution">
    <text evidence="6">The sequence shown here is derived from an EMBL/GenBank/DDBJ whole genome shotgun (WGS) entry which is preliminary data.</text>
</comment>
<evidence type="ECO:0000256" key="1">
    <source>
        <dbReference type="ARBA" id="ARBA00004219"/>
    </source>
</evidence>
<keyword evidence="7" id="KW-1185">Reference proteome</keyword>
<evidence type="ECO:0000313" key="6">
    <source>
        <dbReference type="EMBL" id="KGQ71293.1"/>
    </source>
</evidence>
<reference evidence="6 7" key="1">
    <citation type="submission" date="2014-11" db="EMBL/GenBank/DDBJ databases">
        <title>Draft genome sequence of Chelonobacter oris 1662T, associated with respiratory disease in Hermann's Tortoises.</title>
        <authorList>
            <person name="Kudirkiene E."/>
            <person name="Hansen M.J."/>
            <person name="Bojesen A.M."/>
        </authorList>
    </citation>
    <scope>NUCLEOTIDE SEQUENCE [LARGE SCALE GENOMIC DNA]</scope>
    <source>
        <strain evidence="6 7">1662</strain>
    </source>
</reference>